<feature type="signal peptide" evidence="4">
    <location>
        <begin position="1"/>
        <end position="20"/>
    </location>
</feature>
<keyword evidence="3" id="KW-0964">Secreted</keyword>
<dbReference type="InterPro" id="IPR006170">
    <property type="entry name" value="PBP/GOBP"/>
</dbReference>
<dbReference type="GO" id="GO:0005576">
    <property type="term" value="C:extracellular region"/>
    <property type="evidence" value="ECO:0007669"/>
    <property type="project" value="UniProtKB-SubCell"/>
</dbReference>
<evidence type="ECO:0000256" key="2">
    <source>
        <dbReference type="ARBA" id="ARBA00008098"/>
    </source>
</evidence>
<protein>
    <submittedName>
        <fullName evidence="5">Putative secreted protein</fullName>
    </submittedName>
</protein>
<reference evidence="5" key="1">
    <citation type="journal article" date="2014" name="Insect Biochem. Mol. Biol.">
        <title>An insight into the sialome of the frog biting fly, Corethrella appendiculata.</title>
        <authorList>
            <person name="Ribeiro J.M.C."/>
            <person name="Chagas A.C."/>
            <person name="Pham V.M."/>
            <person name="Lounibos L.P."/>
            <person name="Calvo E."/>
        </authorList>
    </citation>
    <scope>NUCLEOTIDE SEQUENCE</scope>
    <source>
        <tissue evidence="5">Salivary glands</tissue>
    </source>
</reference>
<evidence type="ECO:0000256" key="1">
    <source>
        <dbReference type="ARBA" id="ARBA00004613"/>
    </source>
</evidence>
<feature type="chain" id="PRO_5004659693" evidence="4">
    <location>
        <begin position="21"/>
        <end position="166"/>
    </location>
</feature>
<comment type="similarity">
    <text evidence="2">Belongs to the PBP/GOBP family.</text>
</comment>
<dbReference type="Gene3D" id="1.10.238.20">
    <property type="entry name" value="Pheromone/general odorant binding protein domain"/>
    <property type="match status" value="1"/>
</dbReference>
<sequence>MKLILKLFILLAVYYQFVLGENTIYKPTGESETEKCEAITSGITEGLREKWHAWEEPQTDAITDSIVKCFYKAFGWFTEDNQVLVSKLQSDIETYTPGFSGDISTTLAACNLPEGISKANKVDHCFHAAEDSIKNAYVKAFRAIDGRNPETLAEKVQKKIQNWKIC</sequence>
<proteinExistence type="evidence at transcript level"/>
<keyword evidence="4" id="KW-0732">Signal</keyword>
<dbReference type="GO" id="GO:0005549">
    <property type="term" value="F:odorant binding"/>
    <property type="evidence" value="ECO:0007669"/>
    <property type="project" value="InterPro"/>
</dbReference>
<dbReference type="SUPFAM" id="SSF47565">
    <property type="entry name" value="Insect pheromone/odorant-binding proteins"/>
    <property type="match status" value="1"/>
</dbReference>
<accession>U5EF08</accession>
<organism evidence="5">
    <name type="scientific">Corethrella appendiculata</name>
    <dbReference type="NCBI Taxonomy" id="1370023"/>
    <lineage>
        <taxon>Eukaryota</taxon>
        <taxon>Metazoa</taxon>
        <taxon>Ecdysozoa</taxon>
        <taxon>Arthropoda</taxon>
        <taxon>Hexapoda</taxon>
        <taxon>Insecta</taxon>
        <taxon>Pterygota</taxon>
        <taxon>Neoptera</taxon>
        <taxon>Endopterygota</taxon>
        <taxon>Diptera</taxon>
        <taxon>Nematocera</taxon>
        <taxon>Culicoidea</taxon>
        <taxon>Chaoboridae</taxon>
        <taxon>Corethrella</taxon>
    </lineage>
</organism>
<dbReference type="AlphaFoldDB" id="U5EF08"/>
<dbReference type="InterPro" id="IPR036728">
    <property type="entry name" value="PBP_GOBP_sf"/>
</dbReference>
<comment type="subcellular location">
    <subcellularLocation>
        <location evidence="1">Secreted</location>
    </subcellularLocation>
</comment>
<name>U5EF08_9DIPT</name>
<dbReference type="Pfam" id="PF01395">
    <property type="entry name" value="PBP_GOBP"/>
    <property type="match status" value="1"/>
</dbReference>
<dbReference type="EMBL" id="GANO01004077">
    <property type="protein sequence ID" value="JAB55794.1"/>
    <property type="molecule type" value="mRNA"/>
</dbReference>
<evidence type="ECO:0000313" key="5">
    <source>
        <dbReference type="EMBL" id="JAB55794.1"/>
    </source>
</evidence>
<evidence type="ECO:0000256" key="3">
    <source>
        <dbReference type="ARBA" id="ARBA00022525"/>
    </source>
</evidence>
<evidence type="ECO:0000256" key="4">
    <source>
        <dbReference type="SAM" id="SignalP"/>
    </source>
</evidence>